<dbReference type="FunFam" id="1.10.246.20:FF:000003">
    <property type="entry name" value="Mediator of RNA polymerase II transcription subunit 15a"/>
    <property type="match status" value="1"/>
</dbReference>
<dbReference type="InterPro" id="IPR036529">
    <property type="entry name" value="KIX_dom_sf"/>
</dbReference>
<comment type="caution">
    <text evidence="5">The sequence shown here is derived from an EMBL/GenBank/DDBJ whole genome shotgun (WGS) entry which is preliminary data.</text>
</comment>
<feature type="region of interest" description="Disordered" evidence="3">
    <location>
        <begin position="97"/>
        <end position="123"/>
    </location>
</feature>
<keyword evidence="6" id="KW-1185">Reference proteome</keyword>
<dbReference type="OrthoDB" id="1912459at2759"/>
<dbReference type="InterPro" id="IPR044661">
    <property type="entry name" value="MED15a/b/c-like"/>
</dbReference>
<dbReference type="Pfam" id="PF16987">
    <property type="entry name" value="KIX_2"/>
    <property type="match status" value="1"/>
</dbReference>
<name>A0A835AHG9_9POAL</name>
<dbReference type="Gramene" id="Dexi2B01G0016010.1">
    <property type="protein sequence ID" value="Dexi2B01G0016010.1:cds"/>
    <property type="gene ID" value="Dexi2B01G0016010"/>
</dbReference>
<dbReference type="GO" id="GO:0003713">
    <property type="term" value="F:transcription coactivator activity"/>
    <property type="evidence" value="ECO:0007669"/>
    <property type="project" value="InterPro"/>
</dbReference>
<comment type="subcellular location">
    <subcellularLocation>
        <location evidence="1">Nucleus</location>
    </subcellularLocation>
</comment>
<evidence type="ECO:0000256" key="2">
    <source>
        <dbReference type="ARBA" id="ARBA00023242"/>
    </source>
</evidence>
<feature type="region of interest" description="Disordered" evidence="3">
    <location>
        <begin position="1"/>
        <end position="34"/>
    </location>
</feature>
<dbReference type="Proteomes" id="UP000636709">
    <property type="component" value="Unassembled WGS sequence"/>
</dbReference>
<feature type="compositionally biased region" description="Polar residues" evidence="3">
    <location>
        <begin position="97"/>
        <end position="116"/>
    </location>
</feature>
<organism evidence="5 6">
    <name type="scientific">Digitaria exilis</name>
    <dbReference type="NCBI Taxonomy" id="1010633"/>
    <lineage>
        <taxon>Eukaryota</taxon>
        <taxon>Viridiplantae</taxon>
        <taxon>Streptophyta</taxon>
        <taxon>Embryophyta</taxon>
        <taxon>Tracheophyta</taxon>
        <taxon>Spermatophyta</taxon>
        <taxon>Magnoliopsida</taxon>
        <taxon>Liliopsida</taxon>
        <taxon>Poales</taxon>
        <taxon>Poaceae</taxon>
        <taxon>PACMAD clade</taxon>
        <taxon>Panicoideae</taxon>
        <taxon>Panicodae</taxon>
        <taxon>Paniceae</taxon>
        <taxon>Anthephorinae</taxon>
        <taxon>Digitaria</taxon>
    </lineage>
</organism>
<evidence type="ECO:0000256" key="3">
    <source>
        <dbReference type="SAM" id="MobiDB-lite"/>
    </source>
</evidence>
<dbReference type="GO" id="GO:0005634">
    <property type="term" value="C:nucleus"/>
    <property type="evidence" value="ECO:0007669"/>
    <property type="project" value="UniProtKB-SubCell"/>
</dbReference>
<evidence type="ECO:0000313" key="5">
    <source>
        <dbReference type="EMBL" id="KAF8657653.1"/>
    </source>
</evidence>
<keyword evidence="2" id="KW-0539">Nucleus</keyword>
<evidence type="ECO:0000256" key="1">
    <source>
        <dbReference type="ARBA" id="ARBA00004123"/>
    </source>
</evidence>
<dbReference type="EMBL" id="JACEFO010002487">
    <property type="protein sequence ID" value="KAF8657653.1"/>
    <property type="molecule type" value="Genomic_DNA"/>
</dbReference>
<feature type="domain" description="Mediator complex subunit 15 KIX" evidence="4">
    <location>
        <begin position="26"/>
        <end position="104"/>
    </location>
</feature>
<reference evidence="5" key="1">
    <citation type="submission" date="2020-07" db="EMBL/GenBank/DDBJ databases">
        <title>Genome sequence and genetic diversity analysis of an under-domesticated orphan crop, white fonio (Digitaria exilis).</title>
        <authorList>
            <person name="Bennetzen J.L."/>
            <person name="Chen S."/>
            <person name="Ma X."/>
            <person name="Wang X."/>
            <person name="Yssel A.E.J."/>
            <person name="Chaluvadi S.R."/>
            <person name="Johnson M."/>
            <person name="Gangashetty P."/>
            <person name="Hamidou F."/>
            <person name="Sanogo M.D."/>
            <person name="Zwaenepoel A."/>
            <person name="Wallace J."/>
            <person name="Van De Peer Y."/>
            <person name="Van Deynze A."/>
        </authorList>
    </citation>
    <scope>NUCLEOTIDE SEQUENCE</scope>
    <source>
        <tissue evidence="5">Leaves</tissue>
    </source>
</reference>
<gene>
    <name evidence="5" type="ORF">HU200_059805</name>
</gene>
<dbReference type="SUPFAM" id="SSF47040">
    <property type="entry name" value="Kix domain of CBP (creb binding protein)"/>
    <property type="match status" value="1"/>
</dbReference>
<evidence type="ECO:0000259" key="4">
    <source>
        <dbReference type="Pfam" id="PF16987"/>
    </source>
</evidence>
<sequence length="123" mass="13524">MDGAANWRPTQGADSAAYAAAAPAGGDWRTQLQPEGRSRVVNKIVETLEKHLPVSVPEGLSELHKIAVWFEEKIYTEATNQYDYLREISLKLLSMESQTNTQQNPGNAQVIPNQNPLGPGTLH</sequence>
<accession>A0A835AHG9</accession>
<evidence type="ECO:0000313" key="6">
    <source>
        <dbReference type="Proteomes" id="UP000636709"/>
    </source>
</evidence>
<dbReference type="InterPro" id="IPR036546">
    <property type="entry name" value="MED15_KIX"/>
</dbReference>
<dbReference type="PANTHER" id="PTHR33137:SF4">
    <property type="entry name" value="MEDIATOR OF RNA POLYMERASE II TRANSCRIPTION SUBUNIT 15A-RELATED"/>
    <property type="match status" value="1"/>
</dbReference>
<dbReference type="Gene3D" id="1.10.246.20">
    <property type="entry name" value="Coactivator CBP, KIX domain"/>
    <property type="match status" value="1"/>
</dbReference>
<feature type="compositionally biased region" description="Low complexity" evidence="3">
    <location>
        <begin position="12"/>
        <end position="26"/>
    </location>
</feature>
<protein>
    <recommendedName>
        <fullName evidence="4">Mediator complex subunit 15 KIX domain-containing protein</fullName>
    </recommendedName>
</protein>
<dbReference type="PANTHER" id="PTHR33137">
    <property type="entry name" value="MEDIATOR OF RNA POLYMERASE II TRANSCRIPTION SUBUNIT 15A-RELATED"/>
    <property type="match status" value="1"/>
</dbReference>
<dbReference type="GO" id="GO:0031490">
    <property type="term" value="F:chromatin DNA binding"/>
    <property type="evidence" value="ECO:0007669"/>
    <property type="project" value="InterPro"/>
</dbReference>
<dbReference type="AlphaFoldDB" id="A0A835AHG9"/>
<proteinExistence type="predicted"/>